<accession>A0AA36UI57</accession>
<name>A0AA36UI57_9NEIS</name>
<organism evidence="1 2">
    <name type="scientific">Neisseria macacae ATCC 33926</name>
    <dbReference type="NCBI Taxonomy" id="997348"/>
    <lineage>
        <taxon>Bacteria</taxon>
        <taxon>Pseudomonadati</taxon>
        <taxon>Pseudomonadota</taxon>
        <taxon>Betaproteobacteria</taxon>
        <taxon>Neisseriales</taxon>
        <taxon>Neisseriaceae</taxon>
        <taxon>Neisseria</taxon>
    </lineage>
</organism>
<comment type="caution">
    <text evidence="1">The sequence shown here is derived from an EMBL/GenBank/DDBJ whole genome shotgun (WGS) entry which is preliminary data.</text>
</comment>
<sequence length="78" mass="8917">MGFAHEKRLGRLSGSGFDRQIRGRSPRYGLLNLIHYIGLFGNHKGRLKTGFQTTFVILDCSVGFTHEETAWLIVRIRI</sequence>
<proteinExistence type="predicted"/>
<dbReference type="RefSeq" id="WP_003779698.1">
    <property type="nucleotide sequence ID" value="NZ_GL985623.1"/>
</dbReference>
<evidence type="ECO:0000313" key="2">
    <source>
        <dbReference type="Proteomes" id="UP000004982"/>
    </source>
</evidence>
<evidence type="ECO:0000313" key="1">
    <source>
        <dbReference type="EMBL" id="EGQ75447.1"/>
    </source>
</evidence>
<protein>
    <submittedName>
        <fullName evidence="1">Acetyl-CoA acetyltransferase</fullName>
    </submittedName>
</protein>
<dbReference type="EMBL" id="AFQE01000118">
    <property type="protein sequence ID" value="EGQ75447.1"/>
    <property type="molecule type" value="Genomic_DNA"/>
</dbReference>
<gene>
    <name evidence="1" type="ORF">HMPREF9418_2425</name>
</gene>
<dbReference type="AlphaFoldDB" id="A0AA36UI57"/>
<dbReference type="Proteomes" id="UP000004982">
    <property type="component" value="Unassembled WGS sequence"/>
</dbReference>
<reference evidence="1 2" key="1">
    <citation type="submission" date="2011-05" db="EMBL/GenBank/DDBJ databases">
        <authorList>
            <person name="Muzny D."/>
            <person name="Qin X."/>
            <person name="Deng J."/>
            <person name="Jiang H."/>
            <person name="Liu Y."/>
            <person name="Qu J."/>
            <person name="Song X.-Z."/>
            <person name="Zhang L."/>
            <person name="Thornton R."/>
            <person name="Coyle M."/>
            <person name="Francisco L."/>
            <person name="Jackson L."/>
            <person name="Javaid M."/>
            <person name="Korchina V."/>
            <person name="Kovar C."/>
            <person name="Mata R."/>
            <person name="Mathew T."/>
            <person name="Ngo R."/>
            <person name="Nguyen L."/>
            <person name="Nguyen N."/>
            <person name="Okwuonu G."/>
            <person name="Ongeri F."/>
            <person name="Pham C."/>
            <person name="Simmons D."/>
            <person name="Wilczek-Boney K."/>
            <person name="Hale W."/>
            <person name="Jakkamsetti A."/>
            <person name="Pham P."/>
            <person name="Ruth R."/>
            <person name="San Lucas F."/>
            <person name="Warren J."/>
            <person name="Zhang J."/>
            <person name="Zhao Z."/>
            <person name="Zhou C."/>
            <person name="Zhu D."/>
            <person name="Lee S."/>
            <person name="Bess C."/>
            <person name="Blankenburg K."/>
            <person name="Forbes L."/>
            <person name="Fu Q."/>
            <person name="Gubbala S."/>
            <person name="Hirani K."/>
            <person name="Jayaseelan J.C."/>
            <person name="Lara F."/>
            <person name="Munidasa M."/>
            <person name="Palculict T."/>
            <person name="Patil S."/>
            <person name="Pu L.-L."/>
            <person name="Saada N."/>
            <person name="Tang L."/>
            <person name="Weissenberger G."/>
            <person name="Zhu Y."/>
            <person name="Hemphill L."/>
            <person name="Shang Y."/>
            <person name="Youmans B."/>
            <person name="Ayvaz T."/>
            <person name="Ross M."/>
            <person name="Santibanez J."/>
            <person name="Aqrawi P."/>
            <person name="Gross S."/>
            <person name="Joshi V."/>
            <person name="Fowler G."/>
            <person name="Nazareth L."/>
            <person name="Reid J."/>
            <person name="Worley K."/>
            <person name="Petrosino J."/>
            <person name="Highlander S."/>
            <person name="Gibbs R."/>
        </authorList>
    </citation>
    <scope>NUCLEOTIDE SEQUENCE [LARGE SCALE GENOMIC DNA]</scope>
    <source>
        <strain evidence="1 2">ATCC 33926</strain>
    </source>
</reference>